<evidence type="ECO:0000313" key="1">
    <source>
        <dbReference type="EMBL" id="WVX90892.1"/>
    </source>
</evidence>
<evidence type="ECO:0000313" key="2">
    <source>
        <dbReference type="Proteomes" id="UP001354798"/>
    </source>
</evidence>
<keyword evidence="2" id="KW-1185">Reference proteome</keyword>
<organism evidence="1 2">
    <name type="scientific">Pseudomonas phage PJNP013</name>
    <dbReference type="NCBI Taxonomy" id="3108093"/>
    <lineage>
        <taxon>Viruses</taxon>
        <taxon>Duplodnaviria</taxon>
        <taxon>Heunggongvirae</taxon>
        <taxon>Uroviricota</taxon>
        <taxon>Caudoviricetes</taxon>
        <taxon>Autographivirales</taxon>
        <taxon>Autoscriptoviridae</taxon>
        <taxon>Krylovirinae</taxon>
        <taxon>Phikmvvirus</taxon>
        <taxon>Phikmvvirus PJNP013</taxon>
    </lineage>
</organism>
<accession>A0ABZ2CMB8</accession>
<dbReference type="EMBL" id="OR941786">
    <property type="protein sequence ID" value="WVX90892.1"/>
    <property type="molecule type" value="Genomic_DNA"/>
</dbReference>
<sequence>MSWRIIYVNQAGGCGFVWRCRRPVQPVRFHSRKAAKRWLRRDKRARNTRGHYLIINWSKRL</sequence>
<protein>
    <submittedName>
        <fullName evidence="1">Uncharacterized protein</fullName>
    </submittedName>
</protein>
<proteinExistence type="predicted"/>
<reference evidence="1 2" key="1">
    <citation type="submission" date="2023-12" db="EMBL/GenBank/DDBJ databases">
        <title>Efficient gene editing system CRISPR-Cas12a for Pseudomonas aeruginosa bacteriophages.</title>
        <authorList>
            <person name="Yan B."/>
            <person name="Chen Y."/>
            <person name="Liu Y."/>
        </authorList>
    </citation>
    <scope>NUCLEOTIDE SEQUENCE [LARGE SCALE GENOMIC DNA]</scope>
</reference>
<name>A0ABZ2CMB8_9CAUD</name>
<dbReference type="Proteomes" id="UP001354798">
    <property type="component" value="Segment"/>
</dbReference>